<dbReference type="Proteomes" id="UP001549076">
    <property type="component" value="Unassembled WGS sequence"/>
</dbReference>
<dbReference type="Gene3D" id="3.30.420.40">
    <property type="match status" value="2"/>
</dbReference>
<dbReference type="SUPFAM" id="SSF46785">
    <property type="entry name" value="Winged helix' DNA-binding domain"/>
    <property type="match status" value="1"/>
</dbReference>
<dbReference type="InterPro" id="IPR049874">
    <property type="entry name" value="ROK_cs"/>
</dbReference>
<keyword evidence="2" id="KW-0418">Kinase</keyword>
<dbReference type="EMBL" id="JBEPML010000026">
    <property type="protein sequence ID" value="MET3794603.1"/>
    <property type="molecule type" value="Genomic_DNA"/>
</dbReference>
<dbReference type="Gene3D" id="1.10.10.10">
    <property type="entry name" value="Winged helix-like DNA-binding domain superfamily/Winged helix DNA-binding domain"/>
    <property type="match status" value="1"/>
</dbReference>
<dbReference type="RefSeq" id="WP_354199509.1">
    <property type="nucleotide sequence ID" value="NZ_JBEPML010000026.1"/>
</dbReference>
<dbReference type="PANTHER" id="PTHR18964:SF149">
    <property type="entry name" value="BIFUNCTIONAL UDP-N-ACETYLGLUCOSAMINE 2-EPIMERASE_N-ACETYLMANNOSAMINE KINASE"/>
    <property type="match status" value="1"/>
</dbReference>
<keyword evidence="3" id="KW-1185">Reference proteome</keyword>
<proteinExistence type="inferred from homology"/>
<dbReference type="SUPFAM" id="SSF53067">
    <property type="entry name" value="Actin-like ATPase domain"/>
    <property type="match status" value="1"/>
</dbReference>
<dbReference type="Pfam" id="PF00480">
    <property type="entry name" value="ROK"/>
    <property type="match status" value="1"/>
</dbReference>
<name>A0ABV2N714_9HYPH</name>
<dbReference type="PANTHER" id="PTHR18964">
    <property type="entry name" value="ROK (REPRESSOR, ORF, KINASE) FAMILY"/>
    <property type="match status" value="1"/>
</dbReference>
<comment type="caution">
    <text evidence="2">The sequence shown here is derived from an EMBL/GenBank/DDBJ whole genome shotgun (WGS) entry which is preliminary data.</text>
</comment>
<dbReference type="InterPro" id="IPR036390">
    <property type="entry name" value="WH_DNA-bd_sf"/>
</dbReference>
<accession>A0ABV2N714</accession>
<dbReference type="InterPro" id="IPR036388">
    <property type="entry name" value="WH-like_DNA-bd_sf"/>
</dbReference>
<dbReference type="PROSITE" id="PS01125">
    <property type="entry name" value="ROK"/>
    <property type="match status" value="1"/>
</dbReference>
<dbReference type="InterPro" id="IPR043129">
    <property type="entry name" value="ATPase_NBD"/>
</dbReference>
<protein>
    <submittedName>
        <fullName evidence="2">NBD/HSP70 family sugar kinase</fullName>
    </submittedName>
</protein>
<sequence>MHAVSANDLRRFNRSRVLTELMLGDARSRPELAQHLGLSLMAVVRIVKELHEVGLIDEGEGRMIRSESPGRPAAELRVNSRGGYVLGFVINALEQSVTLSDLCGRQVACDALKHVTALDGEGTVLEFIECARRQMRAAGVDPLRVLGVGIATTGQVDRQRGVLVEAPYLGWAQIELARAVESSLGVPAVVDGTANTLLAAEWRVAEKSMQDALLFHIGFGIGCGVLIDGRIAKGATLNVGQFGHAPMGDKNRVCSCGSRGCLNTVASGWAALADLGEIRSQVATAEEFQRYRPLLTELLSRADAGEETAHKALREAGRRFGEAVRVLKVTLDPARILLAGPVGKHPAFLEGAQDGAREDAGSLLASCEIDLRSAAASLALDEFVLSSRFPLERLRSARRREIEAAA</sequence>
<organism evidence="2 3">
    <name type="scientific">Aquamicrobium terrae</name>
    <dbReference type="NCBI Taxonomy" id="1324945"/>
    <lineage>
        <taxon>Bacteria</taxon>
        <taxon>Pseudomonadati</taxon>
        <taxon>Pseudomonadota</taxon>
        <taxon>Alphaproteobacteria</taxon>
        <taxon>Hyphomicrobiales</taxon>
        <taxon>Phyllobacteriaceae</taxon>
        <taxon>Aquamicrobium</taxon>
    </lineage>
</organism>
<dbReference type="GO" id="GO:0016301">
    <property type="term" value="F:kinase activity"/>
    <property type="evidence" value="ECO:0007669"/>
    <property type="project" value="UniProtKB-KW"/>
</dbReference>
<comment type="similarity">
    <text evidence="1">Belongs to the ROK (NagC/XylR) family.</text>
</comment>
<keyword evidence="2" id="KW-0808">Transferase</keyword>
<gene>
    <name evidence="2" type="ORF">ABID37_004843</name>
</gene>
<reference evidence="2 3" key="1">
    <citation type="submission" date="2024-06" db="EMBL/GenBank/DDBJ databases">
        <title>Genomic Encyclopedia of Type Strains, Phase IV (KMG-IV): sequencing the most valuable type-strain genomes for metagenomic binning, comparative biology and taxonomic classification.</title>
        <authorList>
            <person name="Goeker M."/>
        </authorList>
    </citation>
    <scope>NUCLEOTIDE SEQUENCE [LARGE SCALE GENOMIC DNA]</scope>
    <source>
        <strain evidence="2 3">DSM 27865</strain>
    </source>
</reference>
<evidence type="ECO:0000256" key="1">
    <source>
        <dbReference type="ARBA" id="ARBA00006479"/>
    </source>
</evidence>
<dbReference type="InterPro" id="IPR000600">
    <property type="entry name" value="ROK"/>
</dbReference>
<evidence type="ECO:0000313" key="2">
    <source>
        <dbReference type="EMBL" id="MET3794603.1"/>
    </source>
</evidence>
<evidence type="ECO:0000313" key="3">
    <source>
        <dbReference type="Proteomes" id="UP001549076"/>
    </source>
</evidence>